<dbReference type="Proteomes" id="UP001331761">
    <property type="component" value="Unassembled WGS sequence"/>
</dbReference>
<evidence type="ECO:0000256" key="4">
    <source>
        <dbReference type="ARBA" id="ARBA00022722"/>
    </source>
</evidence>
<evidence type="ECO:0000256" key="10">
    <source>
        <dbReference type="ARBA" id="ARBA00023239"/>
    </source>
</evidence>
<keyword evidence="6 11" id="KW-0255">Endonuclease</keyword>
<evidence type="ECO:0000256" key="3">
    <source>
        <dbReference type="ARBA" id="ARBA00011245"/>
    </source>
</evidence>
<accession>A0AAN8IU83</accession>
<keyword evidence="14" id="KW-1185">Reference proteome</keyword>
<dbReference type="GO" id="GO:0016829">
    <property type="term" value="F:lyase activity"/>
    <property type="evidence" value="ECO:0007669"/>
    <property type="project" value="UniProtKB-KW"/>
</dbReference>
<dbReference type="GO" id="GO:0004521">
    <property type="term" value="F:RNA endonuclease activity"/>
    <property type="evidence" value="ECO:0007669"/>
    <property type="project" value="UniProtKB-UniRule"/>
</dbReference>
<feature type="domain" description="EndoU" evidence="12">
    <location>
        <begin position="1"/>
        <end position="143"/>
    </location>
</feature>
<dbReference type="GO" id="GO:0003723">
    <property type="term" value="F:RNA binding"/>
    <property type="evidence" value="ECO:0007669"/>
    <property type="project" value="UniProtKB-UniRule"/>
</dbReference>
<evidence type="ECO:0000256" key="9">
    <source>
        <dbReference type="ARBA" id="ARBA00023211"/>
    </source>
</evidence>
<evidence type="ECO:0000313" key="14">
    <source>
        <dbReference type="Proteomes" id="UP001331761"/>
    </source>
</evidence>
<organism evidence="13 14">
    <name type="scientific">Trichostrongylus colubriformis</name>
    <name type="common">Black scour worm</name>
    <dbReference type="NCBI Taxonomy" id="6319"/>
    <lineage>
        <taxon>Eukaryota</taxon>
        <taxon>Metazoa</taxon>
        <taxon>Ecdysozoa</taxon>
        <taxon>Nematoda</taxon>
        <taxon>Chromadorea</taxon>
        <taxon>Rhabditida</taxon>
        <taxon>Rhabditina</taxon>
        <taxon>Rhabditomorpha</taxon>
        <taxon>Strongyloidea</taxon>
        <taxon>Trichostrongylidae</taxon>
        <taxon>Trichostrongylus</taxon>
    </lineage>
</organism>
<evidence type="ECO:0000256" key="8">
    <source>
        <dbReference type="ARBA" id="ARBA00022884"/>
    </source>
</evidence>
<evidence type="ECO:0000313" key="13">
    <source>
        <dbReference type="EMBL" id="KAK5986146.1"/>
    </source>
</evidence>
<dbReference type="PANTHER" id="PTHR12439:SF42">
    <property type="entry name" value="ENDORIBONUCLEASE-RELATED"/>
    <property type="match status" value="1"/>
</dbReference>
<name>A0AAN8IU83_TRICO</name>
<gene>
    <name evidence="13" type="ORF">GCK32_018414</name>
</gene>
<comment type="similarity">
    <text evidence="2 11">Belongs to the ENDOU family.</text>
</comment>
<feature type="non-terminal residue" evidence="13">
    <location>
        <position position="143"/>
    </location>
</feature>
<dbReference type="EMBL" id="WIXE01000952">
    <property type="protein sequence ID" value="KAK5986146.1"/>
    <property type="molecule type" value="Genomic_DNA"/>
</dbReference>
<evidence type="ECO:0000256" key="11">
    <source>
        <dbReference type="RuleBase" id="RU367085"/>
    </source>
</evidence>
<dbReference type="Pfam" id="PF09412">
    <property type="entry name" value="XendoU"/>
    <property type="match status" value="1"/>
</dbReference>
<keyword evidence="10" id="KW-0456">Lyase</keyword>
<evidence type="ECO:0000256" key="7">
    <source>
        <dbReference type="ARBA" id="ARBA00022801"/>
    </source>
</evidence>
<keyword evidence="4 11" id="KW-0540">Nuclease</keyword>
<keyword evidence="7 11" id="KW-0378">Hydrolase</keyword>
<dbReference type="GO" id="GO:0046872">
    <property type="term" value="F:metal ion binding"/>
    <property type="evidence" value="ECO:0007669"/>
    <property type="project" value="UniProtKB-UniRule"/>
</dbReference>
<evidence type="ECO:0000256" key="1">
    <source>
        <dbReference type="ARBA" id="ARBA00001936"/>
    </source>
</evidence>
<dbReference type="GO" id="GO:0016787">
    <property type="term" value="F:hydrolase activity"/>
    <property type="evidence" value="ECO:0007669"/>
    <property type="project" value="UniProtKB-KW"/>
</dbReference>
<sequence length="143" mass="16804">MTFLQSLVDKMREADVDRAGHADLKLNWGDKVGSKQKMAKLITYVNETLFQRPVYATLIEVYKKRLFEPEVCKSEQEIDGFRKAQLEDVFNTWTDTEVFKVAFDYLRNIGYEHATDMKTLKDFLFNLWFGTYSRCKGRYQGSS</sequence>
<dbReference type="PANTHER" id="PTHR12439">
    <property type="entry name" value="PLACENTAL PROTEIN 11-RELATED"/>
    <property type="match status" value="1"/>
</dbReference>
<keyword evidence="5 11" id="KW-0479">Metal-binding</keyword>
<keyword evidence="9 11" id="KW-0464">Manganese</keyword>
<comment type="cofactor">
    <cofactor evidence="1 11">
        <name>Mn(2+)</name>
        <dbReference type="ChEBI" id="CHEBI:29035"/>
    </cofactor>
</comment>
<comment type="caution">
    <text evidence="13">The sequence shown here is derived from an EMBL/GenBank/DDBJ whole genome shotgun (WGS) entry which is preliminary data.</text>
</comment>
<reference evidence="13 14" key="1">
    <citation type="submission" date="2019-10" db="EMBL/GenBank/DDBJ databases">
        <title>Assembly and Annotation for the nematode Trichostrongylus colubriformis.</title>
        <authorList>
            <person name="Martin J."/>
        </authorList>
    </citation>
    <scope>NUCLEOTIDE SEQUENCE [LARGE SCALE GENOMIC DNA]</scope>
    <source>
        <strain evidence="13">G859</strain>
        <tissue evidence="13">Whole worm</tissue>
    </source>
</reference>
<protein>
    <submittedName>
        <fullName evidence="13">Endoribonuclease XendoU</fullName>
    </submittedName>
</protein>
<evidence type="ECO:0000256" key="5">
    <source>
        <dbReference type="ARBA" id="ARBA00022723"/>
    </source>
</evidence>
<dbReference type="SUPFAM" id="SSF142877">
    <property type="entry name" value="EndoU-like"/>
    <property type="match status" value="1"/>
</dbReference>
<keyword evidence="8 11" id="KW-0694">RNA-binding</keyword>
<evidence type="ECO:0000256" key="2">
    <source>
        <dbReference type="ARBA" id="ARBA00010168"/>
    </source>
</evidence>
<dbReference type="InterPro" id="IPR018998">
    <property type="entry name" value="EndoU_C"/>
</dbReference>
<comment type="subunit">
    <text evidence="3 11">Monomer.</text>
</comment>
<dbReference type="InterPro" id="IPR039787">
    <property type="entry name" value="ENDOU"/>
</dbReference>
<dbReference type="AlphaFoldDB" id="A0AAN8IU83"/>
<dbReference type="InterPro" id="IPR037227">
    <property type="entry name" value="EndoU-like"/>
</dbReference>
<evidence type="ECO:0000259" key="12">
    <source>
        <dbReference type="PROSITE" id="PS51959"/>
    </source>
</evidence>
<evidence type="ECO:0000256" key="6">
    <source>
        <dbReference type="ARBA" id="ARBA00022759"/>
    </source>
</evidence>
<proteinExistence type="inferred from homology"/>
<dbReference type="PROSITE" id="PS51959">
    <property type="entry name" value="ENDOU"/>
    <property type="match status" value="1"/>
</dbReference>